<comment type="caution">
    <text evidence="1">The sequence shown here is derived from an EMBL/GenBank/DDBJ whole genome shotgun (WGS) entry which is preliminary data.</text>
</comment>
<evidence type="ECO:0000313" key="2">
    <source>
        <dbReference type="Proteomes" id="UP000887458"/>
    </source>
</evidence>
<keyword evidence="2" id="KW-1185">Reference proteome</keyword>
<dbReference type="Proteomes" id="UP000887458">
    <property type="component" value="Unassembled WGS sequence"/>
</dbReference>
<organism evidence="1 2">
    <name type="scientific">Dermatophagoides pteronyssinus</name>
    <name type="common">European house dust mite</name>
    <dbReference type="NCBI Taxonomy" id="6956"/>
    <lineage>
        <taxon>Eukaryota</taxon>
        <taxon>Metazoa</taxon>
        <taxon>Ecdysozoa</taxon>
        <taxon>Arthropoda</taxon>
        <taxon>Chelicerata</taxon>
        <taxon>Arachnida</taxon>
        <taxon>Acari</taxon>
        <taxon>Acariformes</taxon>
        <taxon>Sarcoptiformes</taxon>
        <taxon>Astigmata</taxon>
        <taxon>Psoroptidia</taxon>
        <taxon>Analgoidea</taxon>
        <taxon>Pyroglyphidae</taxon>
        <taxon>Dermatophagoidinae</taxon>
        <taxon>Dermatophagoides</taxon>
    </lineage>
</organism>
<reference evidence="1 2" key="2">
    <citation type="journal article" date="2022" name="Mol. Biol. Evol.">
        <title>Comparative Genomics Reveals Insights into the Divergent Evolution of Astigmatic Mites and Household Pest Adaptations.</title>
        <authorList>
            <person name="Xiong Q."/>
            <person name="Wan A.T."/>
            <person name="Liu X."/>
            <person name="Fung C.S."/>
            <person name="Xiao X."/>
            <person name="Malainual N."/>
            <person name="Hou J."/>
            <person name="Wang L."/>
            <person name="Wang M."/>
            <person name="Yang K.Y."/>
            <person name="Cui Y."/>
            <person name="Leung E.L."/>
            <person name="Nong W."/>
            <person name="Shin S.K."/>
            <person name="Au S.W."/>
            <person name="Jeong K.Y."/>
            <person name="Chew F.T."/>
            <person name="Hui J.H."/>
            <person name="Leung T.F."/>
            <person name="Tungtrongchitr A."/>
            <person name="Zhong N."/>
            <person name="Liu Z."/>
            <person name="Tsui S.K."/>
        </authorList>
    </citation>
    <scope>NUCLEOTIDE SEQUENCE [LARGE SCALE GENOMIC DNA]</scope>
    <source>
        <strain evidence="1">Derp</strain>
    </source>
</reference>
<accession>A0ABQ8IUT9</accession>
<proteinExistence type="predicted"/>
<evidence type="ECO:0000313" key="1">
    <source>
        <dbReference type="EMBL" id="KAH9413966.1"/>
    </source>
</evidence>
<protein>
    <submittedName>
        <fullName evidence="1">Uncharacterized protein</fullName>
    </submittedName>
</protein>
<gene>
    <name evidence="1" type="ORF">DERP_014487</name>
</gene>
<reference evidence="1 2" key="1">
    <citation type="journal article" date="2018" name="J. Allergy Clin. Immunol.">
        <title>High-quality assembly of Dermatophagoides pteronyssinus genome and transcriptome reveals a wide range of novel allergens.</title>
        <authorList>
            <person name="Liu X.Y."/>
            <person name="Yang K.Y."/>
            <person name="Wang M.Q."/>
            <person name="Kwok J.S."/>
            <person name="Zeng X."/>
            <person name="Yang Z."/>
            <person name="Xiao X.J."/>
            <person name="Lau C.P."/>
            <person name="Li Y."/>
            <person name="Huang Z.M."/>
            <person name="Ba J.G."/>
            <person name="Yim A.K."/>
            <person name="Ouyang C.Y."/>
            <person name="Ngai S.M."/>
            <person name="Chan T.F."/>
            <person name="Leung E.L."/>
            <person name="Liu L."/>
            <person name="Liu Z.G."/>
            <person name="Tsui S.K."/>
        </authorList>
    </citation>
    <scope>NUCLEOTIDE SEQUENCE [LARGE SCALE GENOMIC DNA]</scope>
    <source>
        <strain evidence="1">Derp</strain>
    </source>
</reference>
<name>A0ABQ8IUT9_DERPT</name>
<dbReference type="EMBL" id="NJHN03000116">
    <property type="protein sequence ID" value="KAH9413966.1"/>
    <property type="molecule type" value="Genomic_DNA"/>
</dbReference>
<sequence>MSHHSLSQYDFCKTIVRTVDDATAHLTNIHKIEQTTIDYENKTKEEEKSILVESKIDDGKLLID</sequence>